<keyword evidence="3" id="KW-1185">Reference proteome</keyword>
<accession>A0ABW7GLV9</accession>
<dbReference type="RefSeq" id="WP_394511784.1">
    <property type="nucleotide sequence ID" value="NZ_JBIGHX010000005.1"/>
</dbReference>
<dbReference type="EMBL" id="JBIGHX010000005">
    <property type="protein sequence ID" value="MFG6462944.1"/>
    <property type="molecule type" value="Genomic_DNA"/>
</dbReference>
<evidence type="ECO:0000313" key="2">
    <source>
        <dbReference type="EMBL" id="MFG6462944.1"/>
    </source>
</evidence>
<evidence type="ECO:0000256" key="1">
    <source>
        <dbReference type="SAM" id="Phobius"/>
    </source>
</evidence>
<keyword evidence="1" id="KW-0472">Membrane</keyword>
<feature type="transmembrane region" description="Helical" evidence="1">
    <location>
        <begin position="12"/>
        <end position="34"/>
    </location>
</feature>
<dbReference type="Proteomes" id="UP001606302">
    <property type="component" value="Unassembled WGS sequence"/>
</dbReference>
<evidence type="ECO:0008006" key="4">
    <source>
        <dbReference type="Google" id="ProtNLM"/>
    </source>
</evidence>
<protein>
    <recommendedName>
        <fullName evidence="4">Two-component sensor histidine kinase</fullName>
    </recommendedName>
</protein>
<keyword evidence="1" id="KW-0812">Transmembrane</keyword>
<reference evidence="2 3" key="1">
    <citation type="submission" date="2024-08" db="EMBL/GenBank/DDBJ databases">
        <authorList>
            <person name="Lu H."/>
        </authorList>
    </citation>
    <scope>NUCLEOTIDE SEQUENCE [LARGE SCALE GENOMIC DNA]</scope>
    <source>
        <strain evidence="2 3">DXS20W</strain>
    </source>
</reference>
<comment type="caution">
    <text evidence="2">The sequence shown here is derived from an EMBL/GenBank/DDBJ whole genome shotgun (WGS) entry which is preliminary data.</text>
</comment>
<evidence type="ECO:0000313" key="3">
    <source>
        <dbReference type="Proteomes" id="UP001606302"/>
    </source>
</evidence>
<sequence length="78" mass="8476">MKVWTSTLARPVATLWLTAGVAALFAAWLLSTFVDTLHAHLRRGDELRRAQLAAAGRTVVQAAPVDLGEARVAQLKLR</sequence>
<keyword evidence="1" id="KW-1133">Transmembrane helix</keyword>
<name>A0ABW7GLV9_9BURK</name>
<organism evidence="2 3">
    <name type="scientific">Pelomonas lactea</name>
    <dbReference type="NCBI Taxonomy" id="3299030"/>
    <lineage>
        <taxon>Bacteria</taxon>
        <taxon>Pseudomonadati</taxon>
        <taxon>Pseudomonadota</taxon>
        <taxon>Betaproteobacteria</taxon>
        <taxon>Burkholderiales</taxon>
        <taxon>Sphaerotilaceae</taxon>
        <taxon>Roseateles</taxon>
    </lineage>
</organism>
<gene>
    <name evidence="2" type="ORF">ACG04Q_15330</name>
</gene>
<proteinExistence type="predicted"/>